<dbReference type="KEGG" id="hpaz:K756_08520"/>
<dbReference type="Gene3D" id="2.40.10.270">
    <property type="entry name" value="Bacteriophage SPP1 head-tail adaptor protein"/>
    <property type="match status" value="1"/>
</dbReference>
<dbReference type="NCBIfam" id="TIGR01563">
    <property type="entry name" value="gp16_SPP1"/>
    <property type="match status" value="1"/>
</dbReference>
<name>A0A806J4U3_GLAPU</name>
<organism evidence="1 2">
    <name type="scientific">Glaesserella parasuis ZJ0906</name>
    <dbReference type="NCBI Taxonomy" id="1322346"/>
    <lineage>
        <taxon>Bacteria</taxon>
        <taxon>Pseudomonadati</taxon>
        <taxon>Pseudomonadota</taxon>
        <taxon>Gammaproteobacteria</taxon>
        <taxon>Pasteurellales</taxon>
        <taxon>Pasteurellaceae</taxon>
        <taxon>Glaesserella</taxon>
    </lineage>
</organism>
<dbReference type="EMBL" id="CP005384">
    <property type="protein sequence ID" value="AGO16837.1"/>
    <property type="molecule type" value="Genomic_DNA"/>
</dbReference>
<sequence length="123" mass="14306">MARMVKAGTYDKVITLQQIAKPKPNEQGKIIRNGSVLKNEWEDIKTLRASIEPIQGREYFSGVFQIGDTVVRIRMRYQPDLEVTRKMRVKYGNRIFKIENVIDSKEQHKELQLMCKEGEAHNG</sequence>
<dbReference type="Proteomes" id="UP000014672">
    <property type="component" value="Chromosome"/>
</dbReference>
<dbReference type="AlphaFoldDB" id="A0A806J4U3"/>
<gene>
    <name evidence="1" type="ORF">K756_08520</name>
</gene>
<evidence type="ECO:0000313" key="1">
    <source>
        <dbReference type="EMBL" id="AGO16837.1"/>
    </source>
</evidence>
<dbReference type="InterPro" id="IPR038666">
    <property type="entry name" value="SSP1_head-tail_sf"/>
</dbReference>
<protein>
    <submittedName>
        <fullName evidence="1">Phage head-tail adaptor</fullName>
    </submittedName>
</protein>
<proteinExistence type="predicted"/>
<dbReference type="Pfam" id="PF05521">
    <property type="entry name" value="Phage_HCP"/>
    <property type="match status" value="1"/>
</dbReference>
<dbReference type="InterPro" id="IPR008767">
    <property type="entry name" value="Phage_SPP1_head-tail_adaptor"/>
</dbReference>
<accession>A0A806J4U3</accession>
<reference evidence="1 2" key="1">
    <citation type="journal article" date="2013" name="PLoS ONE">
        <title>Complete Genome Analysis of a Haemophilus parasuis Serovar 12 Strain from China.</title>
        <authorList>
            <person name="Li Y."/>
            <person name="Kwok A.H."/>
            <person name="Jiang J."/>
            <person name="Zou Y."/>
            <person name="Zheng F."/>
            <person name="Chen P."/>
            <person name="Hou C."/>
            <person name="Leung F.C."/>
            <person name="Jiang P."/>
        </authorList>
    </citation>
    <scope>NUCLEOTIDE SEQUENCE [LARGE SCALE GENOMIC DNA]</scope>
    <source>
        <strain evidence="1 2">ZJ0906</strain>
    </source>
</reference>
<evidence type="ECO:0000313" key="2">
    <source>
        <dbReference type="Proteomes" id="UP000014672"/>
    </source>
</evidence>